<accession>A0A841FJY0</accession>
<feature type="transmembrane region" description="Helical" evidence="1">
    <location>
        <begin position="193"/>
        <end position="212"/>
    </location>
</feature>
<feature type="transmembrane region" description="Helical" evidence="1">
    <location>
        <begin position="162"/>
        <end position="186"/>
    </location>
</feature>
<dbReference type="Proteomes" id="UP000548476">
    <property type="component" value="Unassembled WGS sequence"/>
</dbReference>
<feature type="transmembrane region" description="Helical" evidence="1">
    <location>
        <begin position="116"/>
        <end position="142"/>
    </location>
</feature>
<feature type="transmembrane region" description="Helical" evidence="1">
    <location>
        <begin position="69"/>
        <end position="95"/>
    </location>
</feature>
<protein>
    <submittedName>
        <fullName evidence="2">ABC-type transport system involved in multi-copper enzyme maturation permease subunit</fullName>
    </submittedName>
</protein>
<keyword evidence="1" id="KW-0472">Membrane</keyword>
<dbReference type="GO" id="GO:0005886">
    <property type="term" value="C:plasma membrane"/>
    <property type="evidence" value="ECO:0007669"/>
    <property type="project" value="UniProtKB-SubCell"/>
</dbReference>
<dbReference type="EMBL" id="JACHGT010000013">
    <property type="protein sequence ID" value="MBB6037631.1"/>
    <property type="molecule type" value="Genomic_DNA"/>
</dbReference>
<gene>
    <name evidence="2" type="ORF">HNR73_005509</name>
</gene>
<keyword evidence="1" id="KW-0812">Transmembrane</keyword>
<dbReference type="GO" id="GO:0140359">
    <property type="term" value="F:ABC-type transporter activity"/>
    <property type="evidence" value="ECO:0007669"/>
    <property type="project" value="InterPro"/>
</dbReference>
<comment type="caution">
    <text evidence="2">The sequence shown here is derived from an EMBL/GenBank/DDBJ whole genome shotgun (WGS) entry which is preliminary data.</text>
</comment>
<feature type="transmembrane region" description="Helical" evidence="1">
    <location>
        <begin position="321"/>
        <end position="339"/>
    </location>
</feature>
<keyword evidence="3" id="KW-1185">Reference proteome</keyword>
<dbReference type="Pfam" id="PF12679">
    <property type="entry name" value="ABC2_membrane_2"/>
    <property type="match status" value="1"/>
</dbReference>
<proteinExistence type="predicted"/>
<organism evidence="2 3">
    <name type="scientific">Phytomonospora endophytica</name>
    <dbReference type="NCBI Taxonomy" id="714109"/>
    <lineage>
        <taxon>Bacteria</taxon>
        <taxon>Bacillati</taxon>
        <taxon>Actinomycetota</taxon>
        <taxon>Actinomycetes</taxon>
        <taxon>Micromonosporales</taxon>
        <taxon>Micromonosporaceae</taxon>
        <taxon>Phytomonospora</taxon>
    </lineage>
</organism>
<dbReference type="RefSeq" id="WP_184790449.1">
    <property type="nucleotide sequence ID" value="NZ_BONT01000054.1"/>
</dbReference>
<name>A0A841FJY0_9ACTN</name>
<keyword evidence="1" id="KW-1133">Transmembrane helix</keyword>
<evidence type="ECO:0000256" key="1">
    <source>
        <dbReference type="SAM" id="Phobius"/>
    </source>
</evidence>
<evidence type="ECO:0000313" key="2">
    <source>
        <dbReference type="EMBL" id="MBB6037631.1"/>
    </source>
</evidence>
<dbReference type="AlphaFoldDB" id="A0A841FJY0"/>
<reference evidence="2 3" key="1">
    <citation type="submission" date="2020-08" db="EMBL/GenBank/DDBJ databases">
        <title>Genomic Encyclopedia of Type Strains, Phase IV (KMG-IV): sequencing the most valuable type-strain genomes for metagenomic binning, comparative biology and taxonomic classification.</title>
        <authorList>
            <person name="Goeker M."/>
        </authorList>
    </citation>
    <scope>NUCLEOTIDE SEQUENCE [LARGE SCALE GENOMIC DNA]</scope>
    <source>
        <strain evidence="2 3">YIM 65646</strain>
    </source>
</reference>
<sequence length="344" mass="37044">MIRLTWRQFRGAALLTFAGLALLGIALGLTGAGLADDYADGLAAAGGNCNSPFSSCNDFIQNFAQDNQYGFLGTMLLLLLLPALIGLFWGAPLITRELESRTLWLIWNQSITRKRWLTVKLVVVGLASMLAAGAAAAIVNWWATPVDKASALDWPRMAPLLFPTRGIVVIGYAAFAFALGVTIGMLVKKTLPAMAITLLIFAAVQVAMPILVRPNLATPVTETLTYTSDNLDDVSLSGDGTIHLSAKLPETGSWILSNQTVDSAGNPAGEFITLPADIMAGPCSREKTMEECVAAVSALGYKQELVYQPIGRFWPFQWAELGIYLGLAAGLSGFCFWWVRKRIV</sequence>
<evidence type="ECO:0000313" key="3">
    <source>
        <dbReference type="Proteomes" id="UP000548476"/>
    </source>
</evidence>